<sequence>MKTALRDFLSDRLVSVCVTIHGNRVSQAAYTLRFSHRLRTEYWRTSPEDCVTDLYVPYHPLGLGSRTLGISSGLYDDVLRTTCRRNEVYTRCRGEGICGGEEPKSVVHRRGQLTNPGTSLLFLTMLWPWLKIDQKTINVRRTRLSTAHLIALDHLLYVKRWESSCTFSCFGVNDVATLRRRVYTNEPT</sequence>
<protein>
    <submittedName>
        <fullName evidence="1">Predicted protein</fullName>
    </submittedName>
</protein>
<dbReference type="RefSeq" id="XP_001887710.1">
    <property type="nucleotide sequence ID" value="XM_001887675.1"/>
</dbReference>
<dbReference type="GeneID" id="6083369"/>
<dbReference type="HOGENOM" id="CLU_1441281_0_0_1"/>
<dbReference type="KEGG" id="lbc:LACBIDRAFT_310753"/>
<dbReference type="EMBL" id="DS547137">
    <property type="protein sequence ID" value="EDR01634.1"/>
    <property type="molecule type" value="Genomic_DNA"/>
</dbReference>
<evidence type="ECO:0000313" key="2">
    <source>
        <dbReference type="Proteomes" id="UP000001194"/>
    </source>
</evidence>
<gene>
    <name evidence="1" type="ORF">LACBIDRAFT_310753</name>
</gene>
<evidence type="ECO:0000313" key="1">
    <source>
        <dbReference type="EMBL" id="EDR01634.1"/>
    </source>
</evidence>
<accession>B0DV11</accession>
<name>B0DV11_LACBS</name>
<dbReference type="Proteomes" id="UP000001194">
    <property type="component" value="Unassembled WGS sequence"/>
</dbReference>
<reference evidence="1 2" key="1">
    <citation type="journal article" date="2008" name="Nature">
        <title>The genome of Laccaria bicolor provides insights into mycorrhizal symbiosis.</title>
        <authorList>
            <person name="Martin F."/>
            <person name="Aerts A."/>
            <person name="Ahren D."/>
            <person name="Brun A."/>
            <person name="Danchin E.G.J."/>
            <person name="Duchaussoy F."/>
            <person name="Gibon J."/>
            <person name="Kohler A."/>
            <person name="Lindquist E."/>
            <person name="Pereda V."/>
            <person name="Salamov A."/>
            <person name="Shapiro H.J."/>
            <person name="Wuyts J."/>
            <person name="Blaudez D."/>
            <person name="Buee M."/>
            <person name="Brokstein P."/>
            <person name="Canbaeck B."/>
            <person name="Cohen D."/>
            <person name="Courty P.E."/>
            <person name="Coutinho P.M."/>
            <person name="Delaruelle C."/>
            <person name="Detter J.C."/>
            <person name="Deveau A."/>
            <person name="DiFazio S."/>
            <person name="Duplessis S."/>
            <person name="Fraissinet-Tachet L."/>
            <person name="Lucic E."/>
            <person name="Frey-Klett P."/>
            <person name="Fourrey C."/>
            <person name="Feussner I."/>
            <person name="Gay G."/>
            <person name="Grimwood J."/>
            <person name="Hoegger P.J."/>
            <person name="Jain P."/>
            <person name="Kilaru S."/>
            <person name="Labbe J."/>
            <person name="Lin Y.C."/>
            <person name="Legue V."/>
            <person name="Le Tacon F."/>
            <person name="Marmeisse R."/>
            <person name="Melayah D."/>
            <person name="Montanini B."/>
            <person name="Muratet M."/>
            <person name="Nehls U."/>
            <person name="Niculita-Hirzel H."/>
            <person name="Oudot-Le Secq M.P."/>
            <person name="Peter M."/>
            <person name="Quesneville H."/>
            <person name="Rajashekar B."/>
            <person name="Reich M."/>
            <person name="Rouhier N."/>
            <person name="Schmutz J."/>
            <person name="Yin T."/>
            <person name="Chalot M."/>
            <person name="Henrissat B."/>
            <person name="Kuees U."/>
            <person name="Lucas S."/>
            <person name="Van de Peer Y."/>
            <person name="Podila G.K."/>
            <person name="Polle A."/>
            <person name="Pukkila P.J."/>
            <person name="Richardson P.M."/>
            <person name="Rouze P."/>
            <person name="Sanders I.R."/>
            <person name="Stajich J.E."/>
            <person name="Tunlid A."/>
            <person name="Tuskan G."/>
            <person name="Grigoriev I.V."/>
        </authorList>
    </citation>
    <scope>NUCLEOTIDE SEQUENCE [LARGE SCALE GENOMIC DNA]</scope>
    <source>
        <strain evidence="2">S238N-H82 / ATCC MYA-4686</strain>
    </source>
</reference>
<keyword evidence="2" id="KW-1185">Reference proteome</keyword>
<dbReference type="AlphaFoldDB" id="B0DV11"/>
<proteinExistence type="predicted"/>
<dbReference type="InParanoid" id="B0DV11"/>
<organism evidence="2">
    <name type="scientific">Laccaria bicolor (strain S238N-H82 / ATCC MYA-4686)</name>
    <name type="common">Bicoloured deceiver</name>
    <name type="synonym">Laccaria laccata var. bicolor</name>
    <dbReference type="NCBI Taxonomy" id="486041"/>
    <lineage>
        <taxon>Eukaryota</taxon>
        <taxon>Fungi</taxon>
        <taxon>Dikarya</taxon>
        <taxon>Basidiomycota</taxon>
        <taxon>Agaricomycotina</taxon>
        <taxon>Agaricomycetes</taxon>
        <taxon>Agaricomycetidae</taxon>
        <taxon>Agaricales</taxon>
        <taxon>Agaricineae</taxon>
        <taxon>Hydnangiaceae</taxon>
        <taxon>Laccaria</taxon>
    </lineage>
</organism>